<evidence type="ECO:0008006" key="4">
    <source>
        <dbReference type="Google" id="ProtNLM"/>
    </source>
</evidence>
<reference evidence="2" key="1">
    <citation type="submission" date="2022-10" db="EMBL/GenBank/DDBJ databases">
        <title>Mechanism of multi-heavy metal repair in Cytobacillus Firmus M7.</title>
        <authorList>
            <person name="Li X."/>
            <person name="Yu C."/>
        </authorList>
    </citation>
    <scope>NUCLEOTIDE SEQUENCE</scope>
    <source>
        <strain evidence="2">M7</strain>
    </source>
</reference>
<evidence type="ECO:0000256" key="1">
    <source>
        <dbReference type="SAM" id="SignalP"/>
    </source>
</evidence>
<feature type="chain" id="PRO_5041433674" description="Lipoprotein" evidence="1">
    <location>
        <begin position="21"/>
        <end position="153"/>
    </location>
</feature>
<dbReference type="PROSITE" id="PS51257">
    <property type="entry name" value="PROKAR_LIPOPROTEIN"/>
    <property type="match status" value="1"/>
</dbReference>
<dbReference type="AlphaFoldDB" id="A0AA46PCT1"/>
<evidence type="ECO:0000313" key="3">
    <source>
        <dbReference type="Proteomes" id="UP001163104"/>
    </source>
</evidence>
<dbReference type="EMBL" id="CP107027">
    <property type="protein sequence ID" value="UYG95538.1"/>
    <property type="molecule type" value="Genomic_DNA"/>
</dbReference>
<dbReference type="RefSeq" id="WP_263599674.1">
    <property type="nucleotide sequence ID" value="NZ_CP107027.1"/>
</dbReference>
<organism evidence="2 3">
    <name type="scientific">Cytobacillus firmus</name>
    <name type="common">Bacillus firmus</name>
    <dbReference type="NCBI Taxonomy" id="1399"/>
    <lineage>
        <taxon>Bacteria</taxon>
        <taxon>Bacillati</taxon>
        <taxon>Bacillota</taxon>
        <taxon>Bacilli</taxon>
        <taxon>Bacillales</taxon>
        <taxon>Bacillaceae</taxon>
        <taxon>Cytobacillus</taxon>
    </lineage>
</organism>
<name>A0AA46PCT1_CYTFI</name>
<accession>A0AA46PCT1</accession>
<feature type="signal peptide" evidence="1">
    <location>
        <begin position="1"/>
        <end position="20"/>
    </location>
</feature>
<gene>
    <name evidence="2" type="ORF">OD459_00490</name>
</gene>
<proteinExistence type="predicted"/>
<protein>
    <recommendedName>
        <fullName evidence="4">Lipoprotein</fullName>
    </recommendedName>
</protein>
<dbReference type="Proteomes" id="UP001163104">
    <property type="component" value="Chromosome"/>
</dbReference>
<evidence type="ECO:0000313" key="2">
    <source>
        <dbReference type="EMBL" id="UYG95538.1"/>
    </source>
</evidence>
<keyword evidence="1" id="KW-0732">Signal</keyword>
<sequence length="153" mass="17392">MRGIKLLRMIVILSVSLLFGCSEKSVDQAEFPPEKTAAVEVNGSDYSMEKGGYRWVRKKGLETETVTTDHASPNQMAEHLKPIRVKPDQKVKVEIEDDPVMKVFLWNQTGIEKEIKLEDDQITVPADKGTYIYEVLAEWKNGEISYTFVAEVQ</sequence>